<dbReference type="Proteomes" id="UP000095280">
    <property type="component" value="Unplaced"/>
</dbReference>
<organism evidence="1 2">
    <name type="scientific">Macrostomum lignano</name>
    <dbReference type="NCBI Taxonomy" id="282301"/>
    <lineage>
        <taxon>Eukaryota</taxon>
        <taxon>Metazoa</taxon>
        <taxon>Spiralia</taxon>
        <taxon>Lophotrochozoa</taxon>
        <taxon>Platyhelminthes</taxon>
        <taxon>Rhabditophora</taxon>
        <taxon>Macrostomorpha</taxon>
        <taxon>Macrostomida</taxon>
        <taxon>Macrostomidae</taxon>
        <taxon>Macrostomum</taxon>
    </lineage>
</organism>
<sequence length="306" mass="33126">YNQLRAEACYRCCAIIRERCLGSRHRLVAEPLTSLSSALLQTGDGLTRSETEDVLMRALDLVSQGDNNGDSSDSQFIRNLLRFCRTCWSSGTPTNTRPIGQVLANCRRPKTGVASATALPTPPVSSRMMPRRQQSARVLPSQSLQPLVAKSSANSATDIDGDKPMSALLGGKVARQRVQLGGAIDRDIAVGAIAERKYYRGLYVVKTGDPVPGLGRRGADHSQLPGCRVATPVADLNHVLRVEGAAKRLHLVLTSLPASASVSTASASGHKAAWWHCPGRYSTTERPYPPRRSQLVHRLQLRQSAD</sequence>
<proteinExistence type="predicted"/>
<dbReference type="WBParaSite" id="maker-uti_cns_0007557-snap-gene-0.5-mRNA-1">
    <property type="protein sequence ID" value="maker-uti_cns_0007557-snap-gene-0.5-mRNA-1"/>
    <property type="gene ID" value="maker-uti_cns_0007557-snap-gene-0.5"/>
</dbReference>
<name>A0A1I8HRG3_9PLAT</name>
<dbReference type="AlphaFoldDB" id="A0A1I8HRG3"/>
<reference evidence="2" key="1">
    <citation type="submission" date="2016-11" db="UniProtKB">
        <authorList>
            <consortium name="WormBaseParasite"/>
        </authorList>
    </citation>
    <scope>IDENTIFICATION</scope>
</reference>
<protein>
    <submittedName>
        <fullName evidence="2">CAP-Gly domain-containing protein</fullName>
    </submittedName>
</protein>
<keyword evidence="1" id="KW-1185">Reference proteome</keyword>
<evidence type="ECO:0000313" key="2">
    <source>
        <dbReference type="WBParaSite" id="maker-uti_cns_0007557-snap-gene-0.5-mRNA-1"/>
    </source>
</evidence>
<evidence type="ECO:0000313" key="1">
    <source>
        <dbReference type="Proteomes" id="UP000095280"/>
    </source>
</evidence>
<accession>A0A1I8HRG3</accession>